<comment type="subcellular location">
    <subcellularLocation>
        <location evidence="4">Cell membrane</location>
        <topology evidence="4">Multi-pass membrane protein</topology>
    </subcellularLocation>
    <subcellularLocation>
        <location evidence="3">Cytoplasm</location>
    </subcellularLocation>
</comment>
<dbReference type="Gene3D" id="1.20.5.1930">
    <property type="match status" value="1"/>
</dbReference>
<keyword evidence="10 29" id="KW-0808">Transferase</keyword>
<dbReference type="GO" id="GO:0046872">
    <property type="term" value="F:metal ion binding"/>
    <property type="evidence" value="ECO:0007669"/>
    <property type="project" value="UniProtKB-KW"/>
</dbReference>
<evidence type="ECO:0000256" key="13">
    <source>
        <dbReference type="ARBA" id="ARBA00022741"/>
    </source>
</evidence>
<feature type="transmembrane region" description="Helical" evidence="25">
    <location>
        <begin position="63"/>
        <end position="83"/>
    </location>
</feature>
<dbReference type="GO" id="GO:0006355">
    <property type="term" value="P:regulation of DNA-templated transcription"/>
    <property type="evidence" value="ECO:0007669"/>
    <property type="project" value="InterPro"/>
</dbReference>
<evidence type="ECO:0000256" key="10">
    <source>
        <dbReference type="ARBA" id="ARBA00022679"/>
    </source>
</evidence>
<dbReference type="EMBL" id="FP565814">
    <property type="protein sequence ID" value="CBH23776.1"/>
    <property type="molecule type" value="Genomic_DNA"/>
</dbReference>
<dbReference type="Gene3D" id="3.30.450.20">
    <property type="entry name" value="PAS domain"/>
    <property type="match status" value="1"/>
</dbReference>
<evidence type="ECO:0000256" key="22">
    <source>
        <dbReference type="ARBA" id="ARBA00030800"/>
    </source>
</evidence>
<dbReference type="EC" id="2.7.13.3" evidence="5"/>
<protein>
    <recommendedName>
        <fullName evidence="6">Oxygen sensor histidine kinase NreB</fullName>
        <ecNumber evidence="5">2.7.13.3</ecNumber>
    </recommendedName>
    <alternativeName>
        <fullName evidence="22">Nitrogen regulation protein B</fullName>
    </alternativeName>
    <alternativeName>
        <fullName evidence="24">Sensor protein FixL</fullName>
    </alternativeName>
</protein>
<dbReference type="Gene3D" id="3.30.565.10">
    <property type="entry name" value="Histidine kinase-like ATPase, C-terminal domain"/>
    <property type="match status" value="1"/>
</dbReference>
<reference evidence="29 30" key="1">
    <citation type="journal article" date="2010" name="ISME J.">
        <title>Fine-scale evolution: genomic, phenotypic and ecological differentiation in two coexisting Salinibacter ruber strains.</title>
        <authorList>
            <person name="Pena A."/>
            <person name="Teeling H."/>
            <person name="Huerta-Cepas J."/>
            <person name="Santos F."/>
            <person name="Yarza P."/>
            <person name="Brito-Echeverria J."/>
            <person name="Lucio M."/>
            <person name="Schmitt-Kopplin P."/>
            <person name="Meseguer I."/>
            <person name="Schenowitz C."/>
            <person name="Dossat C."/>
            <person name="Barbe V."/>
            <person name="Dopazo J."/>
            <person name="Rossello-Mora R."/>
            <person name="Schuler M."/>
            <person name="Glockner F.O."/>
            <person name="Amann R."/>
            <person name="Gabaldon T."/>
            <person name="Anton J."/>
        </authorList>
    </citation>
    <scope>NUCLEOTIDE SEQUENCE [LARGE SCALE GENOMIC DNA]</scope>
    <source>
        <strain evidence="29 30">M8</strain>
    </source>
</reference>
<evidence type="ECO:0000256" key="23">
    <source>
        <dbReference type="ARBA" id="ARBA00059827"/>
    </source>
</evidence>
<evidence type="ECO:0000256" key="17">
    <source>
        <dbReference type="ARBA" id="ARBA00023004"/>
    </source>
</evidence>
<comment type="function">
    <text evidence="23">Putative oxygen sensor; modulates the activity of FixJ, a transcriptional activator of nitrogen fixation fixK gene. FixL probably acts as a kinase that phosphorylates FixJ.</text>
</comment>
<sequence length="465" mass="51029">MLRPLFARMPLPSRRIPLYVGLGLLSGAFLLLDWMLPMGATVEMLQVAVILLTLFLEGRGPTIGFGLLTTAFVGLGCALEFAASVPAEALMERGLVLAGLWTAVAVVLRYKRVRQAQRESEAKAQAILETTVDGIITIDADGEIESFNEAAEDIFGYDAEEVIGKNVKVLMPPPYRDEHDEYLRNYHETGRKRIIGIGREVWGRRKDGSTFPMDLAVSEVELGDRILFTGIVRDISERRRLEKEILEISEEERRRIGQDLHDGLGQMLTGIGLLSQDLARQLEEEGHERAADMAEITDHVKEADQYARDLSHGLIPVDVEANGLTEALRRLSQNAVRMFNVACSFREVDTVLVHNNTVATHLYRIAQEAVSNAVRHGEADNITIVLASGDEQIRLQVRDDGTGFDPGVSDGSGMGVHIMQYRARIIGGGLEITSDPGDGTVVTCTIPRTADVPVDEAPSPVPAES</sequence>
<comment type="cofactor">
    <cofactor evidence="2">
        <name>[4Fe-4S] cluster</name>
        <dbReference type="ChEBI" id="CHEBI:49883"/>
    </cofactor>
</comment>
<evidence type="ECO:0000256" key="7">
    <source>
        <dbReference type="ARBA" id="ARBA00022475"/>
    </source>
</evidence>
<evidence type="ECO:0000256" key="15">
    <source>
        <dbReference type="ARBA" id="ARBA00022840"/>
    </source>
</evidence>
<evidence type="ECO:0000256" key="2">
    <source>
        <dbReference type="ARBA" id="ARBA00001966"/>
    </source>
</evidence>
<keyword evidence="14" id="KW-0418">Kinase</keyword>
<name>D5H6X1_SALRM</name>
<comment type="catalytic activity">
    <reaction evidence="1">
        <text>ATP + protein L-histidine = ADP + protein N-phospho-L-histidine.</text>
        <dbReference type="EC" id="2.7.13.3"/>
    </reaction>
</comment>
<dbReference type="GO" id="GO:0046983">
    <property type="term" value="F:protein dimerization activity"/>
    <property type="evidence" value="ECO:0007669"/>
    <property type="project" value="InterPro"/>
</dbReference>
<dbReference type="SMART" id="SM00091">
    <property type="entry name" value="PAS"/>
    <property type="match status" value="1"/>
</dbReference>
<dbReference type="Pfam" id="PF02518">
    <property type="entry name" value="HATPase_c"/>
    <property type="match status" value="1"/>
</dbReference>
<evidence type="ECO:0000313" key="29">
    <source>
        <dbReference type="EMBL" id="CBH23776.1"/>
    </source>
</evidence>
<dbReference type="GO" id="GO:0000155">
    <property type="term" value="F:phosphorelay sensor kinase activity"/>
    <property type="evidence" value="ECO:0007669"/>
    <property type="project" value="InterPro"/>
</dbReference>
<dbReference type="HOGENOM" id="CLU_000445_114_39_10"/>
<evidence type="ECO:0000256" key="20">
    <source>
        <dbReference type="ARBA" id="ARBA00023136"/>
    </source>
</evidence>
<dbReference type="GO" id="GO:0005524">
    <property type="term" value="F:ATP binding"/>
    <property type="evidence" value="ECO:0007669"/>
    <property type="project" value="UniProtKB-KW"/>
</dbReference>
<dbReference type="CDD" id="cd16917">
    <property type="entry name" value="HATPase_UhpB-NarQ-NarX-like"/>
    <property type="match status" value="1"/>
</dbReference>
<dbReference type="NCBIfam" id="TIGR00229">
    <property type="entry name" value="sensory_box"/>
    <property type="match status" value="1"/>
</dbReference>
<evidence type="ECO:0000256" key="16">
    <source>
        <dbReference type="ARBA" id="ARBA00022989"/>
    </source>
</evidence>
<dbReference type="InterPro" id="IPR035965">
    <property type="entry name" value="PAS-like_dom_sf"/>
</dbReference>
<evidence type="ECO:0000256" key="24">
    <source>
        <dbReference type="ARBA" id="ARBA00070616"/>
    </source>
</evidence>
<evidence type="ECO:0000256" key="19">
    <source>
        <dbReference type="ARBA" id="ARBA00023014"/>
    </source>
</evidence>
<keyword evidence="20 25" id="KW-0472">Membrane</keyword>
<organism evidence="29 30">
    <name type="scientific">Salinibacter ruber (strain M8)</name>
    <dbReference type="NCBI Taxonomy" id="761659"/>
    <lineage>
        <taxon>Bacteria</taxon>
        <taxon>Pseudomonadati</taxon>
        <taxon>Rhodothermota</taxon>
        <taxon>Rhodothermia</taxon>
        <taxon>Rhodothermales</taxon>
        <taxon>Salinibacteraceae</taxon>
        <taxon>Salinibacter</taxon>
    </lineage>
</organism>
<feature type="transmembrane region" description="Helical" evidence="25">
    <location>
        <begin position="38"/>
        <end position="56"/>
    </location>
</feature>
<dbReference type="AlphaFoldDB" id="D5H6X1"/>
<dbReference type="InterPro" id="IPR013767">
    <property type="entry name" value="PAS_fold"/>
</dbReference>
<dbReference type="InterPro" id="IPR005467">
    <property type="entry name" value="His_kinase_dom"/>
</dbReference>
<dbReference type="SMART" id="SM00387">
    <property type="entry name" value="HATPase_c"/>
    <property type="match status" value="1"/>
</dbReference>
<feature type="domain" description="Histidine kinase" evidence="26">
    <location>
        <begin position="362"/>
        <end position="450"/>
    </location>
</feature>
<evidence type="ECO:0000256" key="14">
    <source>
        <dbReference type="ARBA" id="ARBA00022777"/>
    </source>
</evidence>
<evidence type="ECO:0000256" key="8">
    <source>
        <dbReference type="ARBA" id="ARBA00022485"/>
    </source>
</evidence>
<keyword evidence="9" id="KW-0963">Cytoplasm</keyword>
<dbReference type="InterPro" id="IPR004358">
    <property type="entry name" value="Sig_transdc_His_kin-like_C"/>
</dbReference>
<accession>D5H6X1</accession>
<evidence type="ECO:0000256" key="18">
    <source>
        <dbReference type="ARBA" id="ARBA00023012"/>
    </source>
</evidence>
<dbReference type="PRINTS" id="PR00344">
    <property type="entry name" value="BCTRLSENSOR"/>
</dbReference>
<dbReference type="InterPro" id="IPR000700">
    <property type="entry name" value="PAS-assoc_C"/>
</dbReference>
<dbReference type="KEGG" id="srm:SRM_00855"/>
<dbReference type="PROSITE" id="PS50112">
    <property type="entry name" value="PAS"/>
    <property type="match status" value="1"/>
</dbReference>
<keyword evidence="12" id="KW-0479">Metal-binding</keyword>
<feature type="transmembrane region" description="Helical" evidence="25">
    <location>
        <begin position="89"/>
        <end position="108"/>
    </location>
</feature>
<evidence type="ECO:0000256" key="6">
    <source>
        <dbReference type="ARBA" id="ARBA00017322"/>
    </source>
</evidence>
<evidence type="ECO:0000256" key="25">
    <source>
        <dbReference type="SAM" id="Phobius"/>
    </source>
</evidence>
<feature type="domain" description="PAS" evidence="27">
    <location>
        <begin position="120"/>
        <end position="190"/>
    </location>
</feature>
<evidence type="ECO:0000256" key="1">
    <source>
        <dbReference type="ARBA" id="ARBA00000085"/>
    </source>
</evidence>
<keyword evidence="15" id="KW-0067">ATP-binding</keyword>
<evidence type="ECO:0000256" key="3">
    <source>
        <dbReference type="ARBA" id="ARBA00004496"/>
    </source>
</evidence>
<comment type="function">
    <text evidence="21">Member of the two-component regulatory system NreB/NreC involved in the control of dissimilatory nitrate/nitrite reduction in response to oxygen. NreB functions as a direct oxygen sensor histidine kinase which is autophosphorylated, in the absence of oxygen, probably at the conserved histidine residue, and transfers its phosphate group probably to a conserved aspartate residue of NreC. NreB/NreC activates the expression of the nitrate (narGHJI) and nitrite (nir) reductase operons, as well as the putative nitrate transporter gene narT.</text>
</comment>
<evidence type="ECO:0000259" key="27">
    <source>
        <dbReference type="PROSITE" id="PS50112"/>
    </source>
</evidence>
<keyword evidence="13" id="KW-0547">Nucleotide-binding</keyword>
<feature type="domain" description="PAC" evidence="28">
    <location>
        <begin position="197"/>
        <end position="247"/>
    </location>
</feature>
<dbReference type="PANTHER" id="PTHR24421:SF37">
    <property type="entry name" value="SENSOR HISTIDINE KINASE NARS"/>
    <property type="match status" value="1"/>
</dbReference>
<dbReference type="PROSITE" id="PS50109">
    <property type="entry name" value="HIS_KIN"/>
    <property type="match status" value="1"/>
</dbReference>
<reference evidence="30" key="2">
    <citation type="submission" date="2010-04" db="EMBL/GenBank/DDBJ databases">
        <title>Genome sequence of Salinibacter ruber M8.</title>
        <authorList>
            <consortium name="Genoscope"/>
        </authorList>
    </citation>
    <scope>NUCLEOTIDE SEQUENCE [LARGE SCALE GENOMIC DNA]</scope>
    <source>
        <strain evidence="30">M8</strain>
    </source>
</reference>
<evidence type="ECO:0000256" key="11">
    <source>
        <dbReference type="ARBA" id="ARBA00022692"/>
    </source>
</evidence>
<dbReference type="PROSITE" id="PS50113">
    <property type="entry name" value="PAC"/>
    <property type="match status" value="1"/>
</dbReference>
<dbReference type="Proteomes" id="UP000000933">
    <property type="component" value="Chromosome"/>
</dbReference>
<gene>
    <name evidence="29" type="primary">fixL</name>
    <name evidence="29" type="ordered locus">SRM_00855</name>
</gene>
<evidence type="ECO:0000259" key="26">
    <source>
        <dbReference type="PROSITE" id="PS50109"/>
    </source>
</evidence>
<dbReference type="Pfam" id="PF00989">
    <property type="entry name" value="PAS"/>
    <property type="match status" value="1"/>
</dbReference>
<dbReference type="InterPro" id="IPR050482">
    <property type="entry name" value="Sensor_HK_TwoCompSys"/>
</dbReference>
<keyword evidence="7" id="KW-1003">Cell membrane</keyword>
<dbReference type="GO" id="GO:0051539">
    <property type="term" value="F:4 iron, 4 sulfur cluster binding"/>
    <property type="evidence" value="ECO:0007669"/>
    <property type="project" value="UniProtKB-KW"/>
</dbReference>
<dbReference type="SUPFAM" id="SSF55785">
    <property type="entry name" value="PYP-like sensor domain (PAS domain)"/>
    <property type="match status" value="1"/>
</dbReference>
<dbReference type="InterPro" id="IPR036890">
    <property type="entry name" value="HATPase_C_sf"/>
</dbReference>
<dbReference type="SUPFAM" id="SSF55874">
    <property type="entry name" value="ATPase domain of HSP90 chaperone/DNA topoisomerase II/histidine kinase"/>
    <property type="match status" value="1"/>
</dbReference>
<keyword evidence="17" id="KW-0408">Iron</keyword>
<dbReference type="InterPro" id="IPR000014">
    <property type="entry name" value="PAS"/>
</dbReference>
<dbReference type="GO" id="GO:0005737">
    <property type="term" value="C:cytoplasm"/>
    <property type="evidence" value="ECO:0007669"/>
    <property type="project" value="UniProtKB-SubCell"/>
</dbReference>
<dbReference type="Pfam" id="PF07730">
    <property type="entry name" value="HisKA_3"/>
    <property type="match status" value="1"/>
</dbReference>
<dbReference type="PANTHER" id="PTHR24421">
    <property type="entry name" value="NITRATE/NITRITE SENSOR PROTEIN NARX-RELATED"/>
    <property type="match status" value="1"/>
</dbReference>
<proteinExistence type="predicted"/>
<dbReference type="InterPro" id="IPR003594">
    <property type="entry name" value="HATPase_dom"/>
</dbReference>
<dbReference type="InterPro" id="IPR011712">
    <property type="entry name" value="Sig_transdc_His_kin_sub3_dim/P"/>
</dbReference>
<keyword evidence="8" id="KW-0004">4Fe-4S</keyword>
<keyword evidence="18" id="KW-0902">Two-component regulatory system</keyword>
<dbReference type="CDD" id="cd00130">
    <property type="entry name" value="PAS"/>
    <property type="match status" value="1"/>
</dbReference>
<evidence type="ECO:0000256" key="4">
    <source>
        <dbReference type="ARBA" id="ARBA00004651"/>
    </source>
</evidence>
<keyword evidence="11 25" id="KW-0812">Transmembrane</keyword>
<dbReference type="GO" id="GO:0005886">
    <property type="term" value="C:plasma membrane"/>
    <property type="evidence" value="ECO:0007669"/>
    <property type="project" value="UniProtKB-SubCell"/>
</dbReference>
<evidence type="ECO:0000259" key="28">
    <source>
        <dbReference type="PROSITE" id="PS50113"/>
    </source>
</evidence>
<dbReference type="FunFam" id="3.30.450.20:FF:000060">
    <property type="entry name" value="Sensor protein FixL"/>
    <property type="match status" value="1"/>
</dbReference>
<evidence type="ECO:0000313" key="30">
    <source>
        <dbReference type="Proteomes" id="UP000000933"/>
    </source>
</evidence>
<keyword evidence="16 25" id="KW-1133">Transmembrane helix</keyword>
<evidence type="ECO:0000256" key="12">
    <source>
        <dbReference type="ARBA" id="ARBA00022723"/>
    </source>
</evidence>
<evidence type="ECO:0000256" key="21">
    <source>
        <dbReference type="ARBA" id="ARBA00024827"/>
    </source>
</evidence>
<evidence type="ECO:0000256" key="5">
    <source>
        <dbReference type="ARBA" id="ARBA00012438"/>
    </source>
</evidence>
<evidence type="ECO:0000256" key="9">
    <source>
        <dbReference type="ARBA" id="ARBA00022490"/>
    </source>
</evidence>
<keyword evidence="19" id="KW-0411">Iron-sulfur</keyword>